<evidence type="ECO:0000256" key="1">
    <source>
        <dbReference type="SAM" id="SignalP"/>
    </source>
</evidence>
<reference evidence="2 3" key="1">
    <citation type="submission" date="2019-05" db="EMBL/GenBank/DDBJ databases">
        <title>Mikania micrantha, genome provides insights into the molecular mechanism of rapid growth.</title>
        <authorList>
            <person name="Liu B."/>
        </authorList>
    </citation>
    <scope>NUCLEOTIDE SEQUENCE [LARGE SCALE GENOMIC DNA]</scope>
    <source>
        <strain evidence="2">NLD-2019</strain>
        <tissue evidence="2">Leaf</tissue>
    </source>
</reference>
<evidence type="ECO:0000313" key="3">
    <source>
        <dbReference type="Proteomes" id="UP000326396"/>
    </source>
</evidence>
<gene>
    <name evidence="2" type="ORF">E3N88_42692</name>
</gene>
<feature type="chain" id="PRO_5024295701" description="Dirigent protein" evidence="1">
    <location>
        <begin position="17"/>
        <end position="128"/>
    </location>
</feature>
<dbReference type="Proteomes" id="UP000326396">
    <property type="component" value="Unassembled WGS sequence"/>
</dbReference>
<feature type="signal peptide" evidence="1">
    <location>
        <begin position="1"/>
        <end position="16"/>
    </location>
</feature>
<name>A0A5N6LH08_9ASTR</name>
<keyword evidence="1" id="KW-0732">Signal</keyword>
<organism evidence="2 3">
    <name type="scientific">Mikania micrantha</name>
    <name type="common">bitter vine</name>
    <dbReference type="NCBI Taxonomy" id="192012"/>
    <lineage>
        <taxon>Eukaryota</taxon>
        <taxon>Viridiplantae</taxon>
        <taxon>Streptophyta</taxon>
        <taxon>Embryophyta</taxon>
        <taxon>Tracheophyta</taxon>
        <taxon>Spermatophyta</taxon>
        <taxon>Magnoliopsida</taxon>
        <taxon>eudicotyledons</taxon>
        <taxon>Gunneridae</taxon>
        <taxon>Pentapetalae</taxon>
        <taxon>asterids</taxon>
        <taxon>campanulids</taxon>
        <taxon>Asterales</taxon>
        <taxon>Asteraceae</taxon>
        <taxon>Asteroideae</taxon>
        <taxon>Heliantheae alliance</taxon>
        <taxon>Eupatorieae</taxon>
        <taxon>Mikania</taxon>
    </lineage>
</organism>
<keyword evidence="3" id="KW-1185">Reference proteome</keyword>
<evidence type="ECO:0008006" key="4">
    <source>
        <dbReference type="Google" id="ProtNLM"/>
    </source>
</evidence>
<dbReference type="EMBL" id="SZYD01000709">
    <property type="protein sequence ID" value="KAD1514672.1"/>
    <property type="molecule type" value="Genomic_DNA"/>
</dbReference>
<dbReference type="AlphaFoldDB" id="A0A5N6LH08"/>
<dbReference type="OrthoDB" id="1898688at2759"/>
<sequence>MAVLCLSSDMVLRATAFCFTLIAAVVAGVDHETHKIPITISDNMPSFTVFVTAKWHYLSFSVSGVRSSLGTFNGYPGDGTNLGFIPGSNLMGGEGLRRASGGTLTHTGDWSNPILAITCQETEDSTLG</sequence>
<proteinExistence type="predicted"/>
<comment type="caution">
    <text evidence="2">The sequence shown here is derived from an EMBL/GenBank/DDBJ whole genome shotgun (WGS) entry which is preliminary data.</text>
</comment>
<accession>A0A5N6LH08</accession>
<evidence type="ECO:0000313" key="2">
    <source>
        <dbReference type="EMBL" id="KAD1514672.1"/>
    </source>
</evidence>
<protein>
    <recommendedName>
        <fullName evidence="4">Dirigent protein</fullName>
    </recommendedName>
</protein>